<evidence type="ECO:0000256" key="4">
    <source>
        <dbReference type="ARBA" id="ARBA00022547"/>
    </source>
</evidence>
<evidence type="ECO:0000256" key="2">
    <source>
        <dbReference type="ARBA" id="ARBA00006704"/>
    </source>
</evidence>
<comment type="subcellular location">
    <subcellularLocation>
        <location evidence="13">Cell membrane</location>
        <topology evidence="13">Multi-pass membrane protein</topology>
    </subcellularLocation>
    <subcellularLocation>
        <location evidence="1">Membrane</location>
        <topology evidence="1">Multi-pass membrane protein</topology>
    </subcellularLocation>
</comment>
<keyword evidence="7 13" id="KW-1133">Transmembrane helix</keyword>
<evidence type="ECO:0000313" key="17">
    <source>
        <dbReference type="Proteomes" id="UP000250241"/>
    </source>
</evidence>
<dbReference type="AlphaFoldDB" id="A0A2Z5R3P8"/>
<evidence type="ECO:0000256" key="13">
    <source>
        <dbReference type="HAMAP-Rule" id="MF_01396"/>
    </source>
</evidence>
<dbReference type="EMBL" id="AP017895">
    <property type="protein sequence ID" value="BAV87769.1"/>
    <property type="molecule type" value="Genomic_DNA"/>
</dbReference>
<evidence type="ECO:0000313" key="15">
    <source>
        <dbReference type="EMBL" id="BAV87769.1"/>
    </source>
</evidence>
<evidence type="ECO:0000256" key="7">
    <source>
        <dbReference type="ARBA" id="ARBA00022989"/>
    </source>
</evidence>
<dbReference type="GO" id="GO:0045259">
    <property type="term" value="C:proton-transporting ATP synthase complex"/>
    <property type="evidence" value="ECO:0007669"/>
    <property type="project" value="UniProtKB-KW"/>
</dbReference>
<sequence length="69" mass="7074">MEITGSITAVGYGLAAIGGGIGVGLIFAAYMTSVARQPESRKALQPMLFMGFALVEALAVLGLVLAFIK</sequence>
<feature type="transmembrane region" description="Helical" evidence="13">
    <location>
        <begin position="12"/>
        <end position="35"/>
    </location>
</feature>
<dbReference type="GO" id="GO:0008289">
    <property type="term" value="F:lipid binding"/>
    <property type="evidence" value="ECO:0007669"/>
    <property type="project" value="UniProtKB-KW"/>
</dbReference>
<evidence type="ECO:0000259" key="14">
    <source>
        <dbReference type="Pfam" id="PF00137"/>
    </source>
</evidence>
<evidence type="ECO:0000256" key="8">
    <source>
        <dbReference type="ARBA" id="ARBA00023065"/>
    </source>
</evidence>
<reference evidence="16 18" key="2">
    <citation type="submission" date="2018-12" db="EMBL/GenBank/DDBJ databases">
        <authorList>
            <consortium name="Pathogen Informatics"/>
        </authorList>
    </citation>
    <scope>NUCLEOTIDE SEQUENCE [LARGE SCALE GENOMIC DNA]</scope>
    <source>
        <strain evidence="16 18">NCTC10207</strain>
    </source>
</reference>
<name>A0A2Z5R3P8_9MICC</name>
<protein>
    <recommendedName>
        <fullName evidence="13">ATP synthase subunit c</fullName>
    </recommendedName>
    <alternativeName>
        <fullName evidence="13">ATP synthase F(0) sector subunit c</fullName>
    </alternativeName>
    <alternativeName>
        <fullName evidence="13">F-type ATPase subunit c</fullName>
        <shortName evidence="13">F-ATPase subunit c</shortName>
    </alternativeName>
    <alternativeName>
        <fullName evidence="13">Lipid-binding protein</fullName>
    </alternativeName>
</protein>
<dbReference type="PRINTS" id="PR00124">
    <property type="entry name" value="ATPASEC"/>
</dbReference>
<keyword evidence="5 13" id="KW-0812">Transmembrane</keyword>
<dbReference type="GeneID" id="93861062"/>
<evidence type="ECO:0000256" key="1">
    <source>
        <dbReference type="ARBA" id="ARBA00004141"/>
    </source>
</evidence>
<dbReference type="InterPro" id="IPR000454">
    <property type="entry name" value="ATP_synth_F0_csu"/>
</dbReference>
<organism evidence="15 17">
    <name type="scientific">Rothia aeria</name>
    <dbReference type="NCBI Taxonomy" id="172042"/>
    <lineage>
        <taxon>Bacteria</taxon>
        <taxon>Bacillati</taxon>
        <taxon>Actinomycetota</taxon>
        <taxon>Actinomycetes</taxon>
        <taxon>Micrococcales</taxon>
        <taxon>Micrococcaceae</taxon>
        <taxon>Rothia</taxon>
    </lineage>
</organism>
<dbReference type="KEGG" id="raj:RA11412_1470"/>
<feature type="domain" description="V-ATPase proteolipid subunit C-like" evidence="14">
    <location>
        <begin position="9"/>
        <end position="68"/>
    </location>
</feature>
<comment type="function">
    <text evidence="12 13">F(1)F(0) ATP synthase produces ATP from ADP in the presence of a proton or sodium gradient. F-type ATPases consist of two structural domains, F(1) containing the extramembraneous catalytic core and F(0) containing the membrane proton channel, linked together by a central stalk and a peripheral stalk. During catalysis, ATP synthesis in the catalytic domain of F(1) is coupled via a rotary mechanism of the central stalk subunits to proton translocation.</text>
</comment>
<keyword evidence="9 13" id="KW-0446">Lipid-binding</keyword>
<evidence type="ECO:0000256" key="5">
    <source>
        <dbReference type="ARBA" id="ARBA00022692"/>
    </source>
</evidence>
<dbReference type="HAMAP" id="MF_01396">
    <property type="entry name" value="ATP_synth_c_bact"/>
    <property type="match status" value="1"/>
</dbReference>
<keyword evidence="4 13" id="KW-0138">CF(0)</keyword>
<keyword evidence="13" id="KW-1003">Cell membrane</keyword>
<evidence type="ECO:0000313" key="16">
    <source>
        <dbReference type="EMBL" id="VEI22768.1"/>
    </source>
</evidence>
<feature type="transmembrane region" description="Helical" evidence="13">
    <location>
        <begin position="47"/>
        <end position="68"/>
    </location>
</feature>
<dbReference type="PROSITE" id="PS00605">
    <property type="entry name" value="ATPASE_C"/>
    <property type="match status" value="1"/>
</dbReference>
<keyword evidence="17" id="KW-1185">Reference proteome</keyword>
<evidence type="ECO:0000256" key="9">
    <source>
        <dbReference type="ARBA" id="ARBA00023121"/>
    </source>
</evidence>
<keyword evidence="8 13" id="KW-0406">Ion transport</keyword>
<dbReference type="EMBL" id="LR134479">
    <property type="protein sequence ID" value="VEI22768.1"/>
    <property type="molecule type" value="Genomic_DNA"/>
</dbReference>
<dbReference type="RefSeq" id="WP_006888883.1">
    <property type="nucleotide sequence ID" value="NZ_CAJPQC010000003.1"/>
</dbReference>
<keyword evidence="11 13" id="KW-0066">ATP synthesis</keyword>
<dbReference type="InterPro" id="IPR020537">
    <property type="entry name" value="ATP_synth_F0_csu_DDCD_BS"/>
</dbReference>
<dbReference type="GO" id="GO:0033177">
    <property type="term" value="C:proton-transporting two-sector ATPase complex, proton-transporting domain"/>
    <property type="evidence" value="ECO:0007669"/>
    <property type="project" value="InterPro"/>
</dbReference>
<dbReference type="InterPro" id="IPR035921">
    <property type="entry name" value="F/V-ATP_Csub_sf"/>
</dbReference>
<dbReference type="InterPro" id="IPR005953">
    <property type="entry name" value="ATP_synth_csu_bac/chlpt"/>
</dbReference>
<evidence type="ECO:0000256" key="11">
    <source>
        <dbReference type="ARBA" id="ARBA00023310"/>
    </source>
</evidence>
<keyword evidence="6 13" id="KW-0375">Hydrogen ion transport</keyword>
<keyword evidence="3 13" id="KW-0813">Transport</keyword>
<reference evidence="15 17" key="1">
    <citation type="submission" date="2016-10" db="EMBL/GenBank/DDBJ databases">
        <title>Genome sequence of Rothia aeria strain JCM11412.</title>
        <authorList>
            <person name="Nambu T."/>
        </authorList>
    </citation>
    <scope>NUCLEOTIDE SEQUENCE [LARGE SCALE GENOMIC DNA]</scope>
    <source>
        <strain evidence="15 17">JCM 11412</strain>
    </source>
</reference>
<evidence type="ECO:0000256" key="3">
    <source>
        <dbReference type="ARBA" id="ARBA00022448"/>
    </source>
</evidence>
<dbReference type="Proteomes" id="UP000282386">
    <property type="component" value="Chromosome"/>
</dbReference>
<feature type="site" description="Reversibly protonated during proton transport" evidence="13">
    <location>
        <position position="56"/>
    </location>
</feature>
<dbReference type="GO" id="GO:0005886">
    <property type="term" value="C:plasma membrane"/>
    <property type="evidence" value="ECO:0007669"/>
    <property type="project" value="UniProtKB-SubCell"/>
</dbReference>
<dbReference type="GO" id="GO:0046933">
    <property type="term" value="F:proton-transporting ATP synthase activity, rotational mechanism"/>
    <property type="evidence" value="ECO:0007669"/>
    <property type="project" value="UniProtKB-UniRule"/>
</dbReference>
<dbReference type="InterPro" id="IPR002379">
    <property type="entry name" value="ATPase_proteolipid_c-like_dom"/>
</dbReference>
<dbReference type="Proteomes" id="UP000250241">
    <property type="component" value="Chromosome"/>
</dbReference>
<accession>A0A2Z5R3P8</accession>
<dbReference type="Gene3D" id="1.20.20.10">
    <property type="entry name" value="F1F0 ATP synthase subunit C"/>
    <property type="match status" value="1"/>
</dbReference>
<evidence type="ECO:0000256" key="10">
    <source>
        <dbReference type="ARBA" id="ARBA00023136"/>
    </source>
</evidence>
<dbReference type="InterPro" id="IPR038662">
    <property type="entry name" value="ATP_synth_F0_csu_sf"/>
</dbReference>
<comment type="similarity">
    <text evidence="2 13">Belongs to the ATPase C chain family.</text>
</comment>
<evidence type="ECO:0000313" key="18">
    <source>
        <dbReference type="Proteomes" id="UP000282386"/>
    </source>
</evidence>
<gene>
    <name evidence="13 16" type="primary">atpE</name>
    <name evidence="16" type="ORF">NCTC10207_00854</name>
    <name evidence="15" type="ORF">RA11412_1470</name>
</gene>
<dbReference type="SUPFAM" id="SSF81333">
    <property type="entry name" value="F1F0 ATP synthase subunit C"/>
    <property type="match status" value="1"/>
</dbReference>
<keyword evidence="10 13" id="KW-0472">Membrane</keyword>
<proteinExistence type="inferred from homology"/>
<evidence type="ECO:0000256" key="12">
    <source>
        <dbReference type="ARBA" id="ARBA00025198"/>
    </source>
</evidence>
<dbReference type="Pfam" id="PF00137">
    <property type="entry name" value="ATP-synt_C"/>
    <property type="match status" value="1"/>
</dbReference>
<dbReference type="NCBIfam" id="TIGR01260">
    <property type="entry name" value="ATP_synt_c"/>
    <property type="match status" value="1"/>
</dbReference>
<comment type="function">
    <text evidence="13">Key component of the F(0) channel; it plays a direct role in translocation across the membrane. A homomeric c-ring of between 10-14 subunits forms the central stalk rotor element with the F(1) delta and epsilon subunits.</text>
</comment>
<evidence type="ECO:0000256" key="6">
    <source>
        <dbReference type="ARBA" id="ARBA00022781"/>
    </source>
</evidence>